<keyword evidence="2" id="KW-1185">Reference proteome</keyword>
<evidence type="ECO:0000313" key="1">
    <source>
        <dbReference type="EMBL" id="NMG18083.1"/>
    </source>
</evidence>
<protein>
    <submittedName>
        <fullName evidence="1">Uncharacterized protein</fullName>
    </submittedName>
</protein>
<reference evidence="1 2" key="1">
    <citation type="submission" date="2018-06" db="EMBL/GenBank/DDBJ databases">
        <title>Comparative genomics of Brasilonema spp. strains.</title>
        <authorList>
            <person name="Alvarenga D.O."/>
            <person name="Fiore M.F."/>
            <person name="Varani A.M."/>
        </authorList>
    </citation>
    <scope>NUCLEOTIDE SEQUENCE [LARGE SCALE GENOMIC DNA]</scope>
    <source>
        <strain evidence="1 2">SPC951</strain>
    </source>
</reference>
<organism evidence="1 2">
    <name type="scientific">Brasilonema bromeliae SPC951</name>
    <dbReference type="NCBI Taxonomy" id="385972"/>
    <lineage>
        <taxon>Bacteria</taxon>
        <taxon>Bacillati</taxon>
        <taxon>Cyanobacteriota</taxon>
        <taxon>Cyanophyceae</taxon>
        <taxon>Nostocales</taxon>
        <taxon>Scytonemataceae</taxon>
        <taxon>Brasilonema</taxon>
        <taxon>Bromeliae group (in: Brasilonema)</taxon>
    </lineage>
</organism>
<accession>A0ABX1P1Y0</accession>
<proteinExistence type="predicted"/>
<dbReference type="EMBL" id="QMEB01000004">
    <property type="protein sequence ID" value="NMG18083.1"/>
    <property type="molecule type" value="Genomic_DNA"/>
</dbReference>
<dbReference type="Proteomes" id="UP000718564">
    <property type="component" value="Unassembled WGS sequence"/>
</dbReference>
<sequence>MAISSVLLLFKVVTAYGENSIKAPPAINSNYRLVLSEKLPVCEKSDFLLLNLQQSGIYLNGFLLPANSTKTSALSEKHSLAGKLQNQQLSLSGEVTRHILCNTPNSQTQANIIPVKIQIKLAEKGDLIGKISVSDSSKTIGLTATPQKTNEQSEQPKNH</sequence>
<comment type="caution">
    <text evidence="1">The sequence shown here is derived from an EMBL/GenBank/DDBJ whole genome shotgun (WGS) entry which is preliminary data.</text>
</comment>
<gene>
    <name evidence="1" type="ORF">DP116_00955</name>
</gene>
<evidence type="ECO:0000313" key="2">
    <source>
        <dbReference type="Proteomes" id="UP000718564"/>
    </source>
</evidence>
<name>A0ABX1P1Y0_9CYAN</name>